<dbReference type="EMBL" id="JBJKFK010001418">
    <property type="protein sequence ID" value="KAL3313158.1"/>
    <property type="molecule type" value="Genomic_DNA"/>
</dbReference>
<dbReference type="Gene3D" id="2.20.70.10">
    <property type="match status" value="1"/>
</dbReference>
<name>A0ABD2Q1B8_9PLAT</name>
<dbReference type="AlphaFoldDB" id="A0ABD2Q1B8"/>
<dbReference type="PROSITE" id="PS01159">
    <property type="entry name" value="WW_DOMAIN_1"/>
    <property type="match status" value="1"/>
</dbReference>
<comment type="caution">
    <text evidence="4">The sequence shown here is derived from an EMBL/GenBank/DDBJ whole genome shotgun (WGS) entry which is preliminary data.</text>
</comment>
<dbReference type="PANTHER" id="PTHR13173">
    <property type="entry name" value="WW DOMAIN BINDING PROTEIN 4"/>
    <property type="match status" value="1"/>
</dbReference>
<feature type="region of interest" description="Disordered" evidence="2">
    <location>
        <begin position="204"/>
        <end position="268"/>
    </location>
</feature>
<evidence type="ECO:0000313" key="4">
    <source>
        <dbReference type="EMBL" id="KAL3313158.1"/>
    </source>
</evidence>
<keyword evidence="5" id="KW-1185">Reference proteome</keyword>
<feature type="domain" description="WW" evidence="3">
    <location>
        <begin position="128"/>
        <end position="155"/>
    </location>
</feature>
<dbReference type="CDD" id="cd00201">
    <property type="entry name" value="WW"/>
    <property type="match status" value="1"/>
</dbReference>
<evidence type="ECO:0000259" key="3">
    <source>
        <dbReference type="PROSITE" id="PS50020"/>
    </source>
</evidence>
<evidence type="ECO:0000313" key="5">
    <source>
        <dbReference type="Proteomes" id="UP001626550"/>
    </source>
</evidence>
<feature type="compositionally biased region" description="Low complexity" evidence="2">
    <location>
        <begin position="207"/>
        <end position="218"/>
    </location>
</feature>
<dbReference type="Pfam" id="PF00397">
    <property type="entry name" value="WW"/>
    <property type="match status" value="1"/>
</dbReference>
<dbReference type="InterPro" id="IPR001202">
    <property type="entry name" value="WW_dom"/>
</dbReference>
<sequence>MFCIQNHETGDRHKAAVQKKINAMQKNNVDIEKEKVAIEKSLGKMNDVSAAMSSMMKDIARDPSLAKRYGVNLSEEELAKLQHNQSTANVHISLEAESAARLAALATSGAKKELKASLSALNAHQIKWREVKHLDGRIYYWNKLTNETSWERPNETVESLSDVPVDVQAEKDRVNQFLFNRLIQLSESGVSGASEAVCQAFDASPSTAQTTQNTQAFQESSPRPHPKTDSDDSSDSDSETRPEIASPSFSEVKRGSHLLGEWQTVEEE</sequence>
<organism evidence="4 5">
    <name type="scientific">Cichlidogyrus casuarinus</name>
    <dbReference type="NCBI Taxonomy" id="1844966"/>
    <lineage>
        <taxon>Eukaryota</taxon>
        <taxon>Metazoa</taxon>
        <taxon>Spiralia</taxon>
        <taxon>Lophotrochozoa</taxon>
        <taxon>Platyhelminthes</taxon>
        <taxon>Monogenea</taxon>
        <taxon>Monopisthocotylea</taxon>
        <taxon>Dactylogyridea</taxon>
        <taxon>Ancyrocephalidae</taxon>
        <taxon>Cichlidogyrus</taxon>
    </lineage>
</organism>
<keyword evidence="1" id="KW-0175">Coiled coil</keyword>
<feature type="coiled-coil region" evidence="1">
    <location>
        <begin position="14"/>
        <end position="41"/>
    </location>
</feature>
<evidence type="ECO:0000256" key="2">
    <source>
        <dbReference type="SAM" id="MobiDB-lite"/>
    </source>
</evidence>
<dbReference type="PANTHER" id="PTHR13173:SF10">
    <property type="entry name" value="WW DOMAIN-BINDING PROTEIN 4"/>
    <property type="match status" value="1"/>
</dbReference>
<proteinExistence type="predicted"/>
<dbReference type="SMART" id="SM00456">
    <property type="entry name" value="WW"/>
    <property type="match status" value="1"/>
</dbReference>
<dbReference type="Proteomes" id="UP001626550">
    <property type="component" value="Unassembled WGS sequence"/>
</dbReference>
<gene>
    <name evidence="4" type="primary">WBP4</name>
    <name evidence="4" type="ORF">Ciccas_008240</name>
</gene>
<dbReference type="PROSITE" id="PS50020">
    <property type="entry name" value="WW_DOMAIN_2"/>
    <property type="match status" value="1"/>
</dbReference>
<dbReference type="InterPro" id="IPR036020">
    <property type="entry name" value="WW_dom_sf"/>
</dbReference>
<evidence type="ECO:0000256" key="1">
    <source>
        <dbReference type="SAM" id="Coils"/>
    </source>
</evidence>
<reference evidence="4 5" key="1">
    <citation type="submission" date="2024-11" db="EMBL/GenBank/DDBJ databases">
        <title>Adaptive evolution of stress response genes in parasites aligns with host niche diversity.</title>
        <authorList>
            <person name="Hahn C."/>
            <person name="Resl P."/>
        </authorList>
    </citation>
    <scope>NUCLEOTIDE SEQUENCE [LARGE SCALE GENOMIC DNA]</scope>
    <source>
        <strain evidence="4">EGGRZ-B1_66</strain>
        <tissue evidence="4">Body</tissue>
    </source>
</reference>
<dbReference type="SUPFAM" id="SSF51045">
    <property type="entry name" value="WW domain"/>
    <property type="match status" value="1"/>
</dbReference>
<dbReference type="InterPro" id="IPR040023">
    <property type="entry name" value="WBP4"/>
</dbReference>
<protein>
    <submittedName>
        <fullName evidence="4">WW domain binding protein 4</fullName>
    </submittedName>
</protein>
<accession>A0ABD2Q1B8</accession>